<evidence type="ECO:0000313" key="2">
    <source>
        <dbReference type="EMBL" id="KAF0913916.1"/>
    </source>
</evidence>
<dbReference type="EMBL" id="SPHZ02000006">
    <property type="protein sequence ID" value="KAF0913916.1"/>
    <property type="molecule type" value="Genomic_DNA"/>
</dbReference>
<accession>A0A6G1DNA1</accession>
<gene>
    <name evidence="2" type="ORF">E2562_024983</name>
</gene>
<comment type="caution">
    <text evidence="2">The sequence shown here is derived from an EMBL/GenBank/DDBJ whole genome shotgun (WGS) entry which is preliminary data.</text>
</comment>
<sequence length="62" mass="6124">MAHGGEYGVGVGLDGAGVKPGGSSSRIGGEDGGIKSATTTSRSVAWPQDYIFIWGIGDAIGV</sequence>
<feature type="region of interest" description="Disordered" evidence="1">
    <location>
        <begin position="1"/>
        <end position="39"/>
    </location>
</feature>
<feature type="compositionally biased region" description="Gly residues" evidence="1">
    <location>
        <begin position="1"/>
        <end position="20"/>
    </location>
</feature>
<dbReference type="Proteomes" id="UP000479710">
    <property type="component" value="Unassembled WGS sequence"/>
</dbReference>
<dbReference type="AlphaFoldDB" id="A0A6G1DNA1"/>
<name>A0A6G1DNA1_9ORYZ</name>
<proteinExistence type="predicted"/>
<protein>
    <submittedName>
        <fullName evidence="2">Uncharacterized protein</fullName>
    </submittedName>
</protein>
<keyword evidence="3" id="KW-1185">Reference proteome</keyword>
<evidence type="ECO:0000256" key="1">
    <source>
        <dbReference type="SAM" id="MobiDB-lite"/>
    </source>
</evidence>
<evidence type="ECO:0000313" key="3">
    <source>
        <dbReference type="Proteomes" id="UP000479710"/>
    </source>
</evidence>
<reference evidence="2 3" key="1">
    <citation type="submission" date="2019-11" db="EMBL/GenBank/DDBJ databases">
        <title>Whole genome sequence of Oryza granulata.</title>
        <authorList>
            <person name="Li W."/>
        </authorList>
    </citation>
    <scope>NUCLEOTIDE SEQUENCE [LARGE SCALE GENOMIC DNA]</scope>
    <source>
        <strain evidence="3">cv. Menghai</strain>
        <tissue evidence="2">Leaf</tissue>
    </source>
</reference>
<organism evidence="2 3">
    <name type="scientific">Oryza meyeriana var. granulata</name>
    <dbReference type="NCBI Taxonomy" id="110450"/>
    <lineage>
        <taxon>Eukaryota</taxon>
        <taxon>Viridiplantae</taxon>
        <taxon>Streptophyta</taxon>
        <taxon>Embryophyta</taxon>
        <taxon>Tracheophyta</taxon>
        <taxon>Spermatophyta</taxon>
        <taxon>Magnoliopsida</taxon>
        <taxon>Liliopsida</taxon>
        <taxon>Poales</taxon>
        <taxon>Poaceae</taxon>
        <taxon>BOP clade</taxon>
        <taxon>Oryzoideae</taxon>
        <taxon>Oryzeae</taxon>
        <taxon>Oryzinae</taxon>
        <taxon>Oryza</taxon>
        <taxon>Oryza meyeriana</taxon>
    </lineage>
</organism>